<sequence length="82" mass="8791">MEESADQPVRVEVLALLAGQHHAVGVGQELADLQAQPGLKKQAKAVRVDVSGKMAKQQAPVRAQAVDAQGQELILKRSVSRR</sequence>
<evidence type="ECO:0000313" key="1">
    <source>
        <dbReference type="EMBL" id="MFF9885705.1"/>
    </source>
</evidence>
<organism evidence="1 2">
    <name type="scientific">Streptomyces eurythermus</name>
    <dbReference type="NCBI Taxonomy" id="42237"/>
    <lineage>
        <taxon>Bacteria</taxon>
        <taxon>Bacillati</taxon>
        <taxon>Actinomycetota</taxon>
        <taxon>Actinomycetes</taxon>
        <taxon>Kitasatosporales</taxon>
        <taxon>Streptomycetaceae</taxon>
        <taxon>Streptomyces</taxon>
    </lineage>
</organism>
<gene>
    <name evidence="1" type="ORF">ACF1HC_29545</name>
</gene>
<dbReference type="Proteomes" id="UP001603418">
    <property type="component" value="Unassembled WGS sequence"/>
</dbReference>
<dbReference type="RefSeq" id="WP_030785808.1">
    <property type="nucleotide sequence ID" value="NZ_JBFACJ010000024.1"/>
</dbReference>
<dbReference type="EMBL" id="JBICBM010000015">
    <property type="protein sequence ID" value="MFF9885705.1"/>
    <property type="molecule type" value="Genomic_DNA"/>
</dbReference>
<reference evidence="1 2" key="1">
    <citation type="submission" date="2024-10" db="EMBL/GenBank/DDBJ databases">
        <title>The Natural Products Discovery Center: Release of the First 8490 Sequenced Strains for Exploring Actinobacteria Biosynthetic Diversity.</title>
        <authorList>
            <person name="Kalkreuter E."/>
            <person name="Kautsar S.A."/>
            <person name="Yang D."/>
            <person name="Bader C.D."/>
            <person name="Teijaro C.N."/>
            <person name="Fluegel L."/>
            <person name="Davis C.M."/>
            <person name="Simpson J.R."/>
            <person name="Lauterbach L."/>
            <person name="Steele A.D."/>
            <person name="Gui C."/>
            <person name="Meng S."/>
            <person name="Li G."/>
            <person name="Viehrig K."/>
            <person name="Ye F."/>
            <person name="Su P."/>
            <person name="Kiefer A.F."/>
            <person name="Nichols A."/>
            <person name="Cepeda A.J."/>
            <person name="Yan W."/>
            <person name="Fan B."/>
            <person name="Jiang Y."/>
            <person name="Adhikari A."/>
            <person name="Zheng C.-J."/>
            <person name="Schuster L."/>
            <person name="Cowan T.M."/>
            <person name="Smanski M.J."/>
            <person name="Chevrette M.G."/>
            <person name="De Carvalho L.P.S."/>
            <person name="Shen B."/>
        </authorList>
    </citation>
    <scope>NUCLEOTIDE SEQUENCE [LARGE SCALE GENOMIC DNA]</scope>
    <source>
        <strain evidence="1 2">NPDC013366</strain>
    </source>
</reference>
<name>A0ABW6Z5H4_9ACTN</name>
<comment type="caution">
    <text evidence="1">The sequence shown here is derived from an EMBL/GenBank/DDBJ whole genome shotgun (WGS) entry which is preliminary data.</text>
</comment>
<keyword evidence="2" id="KW-1185">Reference proteome</keyword>
<accession>A0ABW6Z5H4</accession>
<proteinExistence type="predicted"/>
<evidence type="ECO:0000313" key="2">
    <source>
        <dbReference type="Proteomes" id="UP001603418"/>
    </source>
</evidence>
<protein>
    <submittedName>
        <fullName evidence="1">Uncharacterized protein</fullName>
    </submittedName>
</protein>